<dbReference type="EMBL" id="CTRP01000015">
    <property type="protein sequence ID" value="CQR74930.1"/>
    <property type="molecule type" value="Genomic_DNA"/>
</dbReference>
<evidence type="ECO:0000313" key="2">
    <source>
        <dbReference type="Proteomes" id="UP000049855"/>
    </source>
</evidence>
<reference evidence="2" key="1">
    <citation type="submission" date="2015-03" db="EMBL/GenBank/DDBJ databases">
        <authorList>
            <person name="Nijsse Bart"/>
        </authorList>
    </citation>
    <scope>NUCLEOTIDE SEQUENCE [LARGE SCALE GENOMIC DNA]</scope>
</reference>
<sequence length="37" mass="4182">MLLKKTEKKIDAYSAIKDINGAYEINVGISLREQNTL</sequence>
<proteinExistence type="predicted"/>
<protein>
    <submittedName>
        <fullName evidence="1">Uncharacterized protein</fullName>
    </submittedName>
</protein>
<name>A0A0U1L5J3_9FIRM</name>
<gene>
    <name evidence="1" type="ORF">SpAn4DRAFT_4287</name>
</gene>
<dbReference type="AlphaFoldDB" id="A0A0U1L5J3"/>
<accession>A0A0U1L5J3</accession>
<evidence type="ECO:0000313" key="1">
    <source>
        <dbReference type="EMBL" id="CQR74930.1"/>
    </source>
</evidence>
<organism evidence="1 2">
    <name type="scientific">Sporomusa ovata</name>
    <dbReference type="NCBI Taxonomy" id="2378"/>
    <lineage>
        <taxon>Bacteria</taxon>
        <taxon>Bacillati</taxon>
        <taxon>Bacillota</taxon>
        <taxon>Negativicutes</taxon>
        <taxon>Selenomonadales</taxon>
        <taxon>Sporomusaceae</taxon>
        <taxon>Sporomusa</taxon>
    </lineage>
</organism>
<keyword evidence="2" id="KW-1185">Reference proteome</keyword>
<dbReference type="Proteomes" id="UP000049855">
    <property type="component" value="Unassembled WGS sequence"/>
</dbReference>